<dbReference type="PANTHER" id="PTHR24304:SF2">
    <property type="entry name" value="24-HYDROXYCHOLESTEROL 7-ALPHA-HYDROXYLASE"/>
    <property type="match status" value="1"/>
</dbReference>
<dbReference type="GO" id="GO:0020037">
    <property type="term" value="F:heme binding"/>
    <property type="evidence" value="ECO:0007669"/>
    <property type="project" value="InterPro"/>
</dbReference>
<dbReference type="HOGENOM" id="CLU_292873_0_0_1"/>
<dbReference type="KEGG" id="fpu:FPSE_06631"/>
<dbReference type="GO" id="GO:0008395">
    <property type="term" value="F:steroid hydroxylase activity"/>
    <property type="evidence" value="ECO:0007669"/>
    <property type="project" value="TreeGrafter"/>
</dbReference>
<keyword evidence="5" id="KW-0503">Monooxygenase</keyword>
<name>K3VG27_FUSPC</name>
<dbReference type="EMBL" id="AFNW01000183">
    <property type="protein sequence ID" value="EKJ73207.1"/>
    <property type="molecule type" value="Genomic_DNA"/>
</dbReference>
<dbReference type="GO" id="GO:0005506">
    <property type="term" value="F:iron ion binding"/>
    <property type="evidence" value="ECO:0007669"/>
    <property type="project" value="InterPro"/>
</dbReference>
<evidence type="ECO:0008006" key="10">
    <source>
        <dbReference type="Google" id="ProtNLM"/>
    </source>
</evidence>
<comment type="cofactor">
    <cofactor evidence="6">
        <name>heme</name>
        <dbReference type="ChEBI" id="CHEBI:30413"/>
    </cofactor>
</comment>
<keyword evidence="5" id="KW-0560">Oxidoreductase</keyword>
<dbReference type="InterPro" id="IPR036396">
    <property type="entry name" value="Cyt_P450_sf"/>
</dbReference>
<evidence type="ECO:0000256" key="7">
    <source>
        <dbReference type="SAM" id="MobiDB-lite"/>
    </source>
</evidence>
<evidence type="ECO:0000256" key="2">
    <source>
        <dbReference type="ARBA" id="ARBA00022617"/>
    </source>
</evidence>
<keyword evidence="2 6" id="KW-0349">Heme</keyword>
<keyword evidence="9" id="KW-1185">Reference proteome</keyword>
<keyword evidence="3 6" id="KW-0479">Metal-binding</keyword>
<gene>
    <name evidence="8" type="ORF">FPSE_06631</name>
</gene>
<proteinExistence type="inferred from homology"/>
<dbReference type="CDD" id="cd11040">
    <property type="entry name" value="CYP7_CYP8-like"/>
    <property type="match status" value="1"/>
</dbReference>
<evidence type="ECO:0000313" key="8">
    <source>
        <dbReference type="EMBL" id="EKJ73207.1"/>
    </source>
</evidence>
<dbReference type="eggNOG" id="KOG0684">
    <property type="taxonomic scope" value="Eukaryota"/>
</dbReference>
<dbReference type="Gene3D" id="1.10.630.10">
    <property type="entry name" value="Cytochrome P450"/>
    <property type="match status" value="1"/>
</dbReference>
<evidence type="ECO:0000256" key="6">
    <source>
        <dbReference type="PIRSR" id="PIRSR602403-1"/>
    </source>
</evidence>
<dbReference type="SUPFAM" id="SSF48264">
    <property type="entry name" value="Cytochrome P450"/>
    <property type="match status" value="1"/>
</dbReference>
<dbReference type="InterPro" id="IPR002403">
    <property type="entry name" value="Cyt_P450_E_grp-IV"/>
</dbReference>
<keyword evidence="4 6" id="KW-0408">Iron</keyword>
<dbReference type="InterPro" id="IPR050529">
    <property type="entry name" value="CYP450_sterol_14alpha_dmase"/>
</dbReference>
<evidence type="ECO:0000313" key="9">
    <source>
        <dbReference type="Proteomes" id="UP000007978"/>
    </source>
</evidence>
<feature type="binding site" description="axial binding residue" evidence="6">
    <location>
        <position position="978"/>
    </location>
    <ligand>
        <name>heme</name>
        <dbReference type="ChEBI" id="CHEBI:30413"/>
    </ligand>
    <ligandPart>
        <name>Fe</name>
        <dbReference type="ChEBI" id="CHEBI:18248"/>
    </ligandPart>
</feature>
<accession>K3VG27</accession>
<evidence type="ECO:0000256" key="1">
    <source>
        <dbReference type="ARBA" id="ARBA00010617"/>
    </source>
</evidence>
<feature type="region of interest" description="Disordered" evidence="7">
    <location>
        <begin position="929"/>
        <end position="956"/>
    </location>
</feature>
<dbReference type="GO" id="GO:0016705">
    <property type="term" value="F:oxidoreductase activity, acting on paired donors, with incorporation or reduction of molecular oxygen"/>
    <property type="evidence" value="ECO:0007669"/>
    <property type="project" value="InterPro"/>
</dbReference>
<protein>
    <recommendedName>
        <fullName evidence="10">F-box domain-containing protein</fullName>
    </recommendedName>
</protein>
<evidence type="ECO:0000256" key="5">
    <source>
        <dbReference type="ARBA" id="ARBA00023033"/>
    </source>
</evidence>
<comment type="caution">
    <text evidence="8">The sequence shown here is derived from an EMBL/GenBank/DDBJ whole genome shotgun (WGS) entry which is preliminary data.</text>
</comment>
<dbReference type="PANTHER" id="PTHR24304">
    <property type="entry name" value="CYTOCHROME P450 FAMILY 7"/>
    <property type="match status" value="1"/>
</dbReference>
<sequence>MTSINSIPDEIMEEIFIHVTDMDYDYIDIFQVRLVNIRFCKIATPLRVRHWSDRGYHSPINTSLSRTTLNRFALELLRHPELRLQVRSVQIDWFRSDNGKETPRHLIQLDNLDLLAKAAEETLPDLARSTDLCDQIRQGSDDGIAVLVLAWTTNLTSLDLTIPSDSRVKGDKGYLMLVLYFAKQLALQFVSDEPKSSLPLPMEKLHTSIFRYWKFDREIHVAHLSPFLHFPNLKSLNALRIGFSSLLHACKNLKVFDLQFASSMGTWSSTKLARALGEHASSLEEVSLSIPDGEDSTWIPDSADTDELPECYRELKRLRRAGIPLGHLLQREDENDPTTTKLNPGRLPESLEHLTIFKMNLQSVQVEWESFPESFDGADWGGFESDRHEALVGIQTILEETGPGGRLEKLKTIDFSDALSDDPMIEEIRRVKDLAKERGVGFILATASSLFNRRRCTMNATTLGLAERGSSIDAASYSIYILLFVLPFLVTYTFAVLGNKGYRDGTAAREPPKVPYWIPFVGNTIGFAYDTERFLFSSLRKFGKVPLRIFVGAEQMYFIPHGQTIVELFKSSRYLTTKTFGIMTVRDAFGLPQPDVEIYAGDNSGVDVKPAPGWEHVEQNKRFHFVQHRQLNAYLSGNALSAIISKFTEGYSDQIAQDATFQEDEWVEVDDLYGWFKNHLLRATTVALCGEKFLELSPDFLEDFWSFDYHLPNLFRRLPRWVVPKSYQARDRLLECLLRYHEYGQQNLDFTDQKQLEKDWTPEFGAKIMSTRQEMFKNIGLSPRGGAALDVGMIWAVNANAIPAAMWMLLGILLDKNLTDRVIAEMEPSFHEKSLSFNNDRLCSGPLLNSVYLEVLRVRVAAPVGRSSLIPNLKFGKWQMKQDVGMLSTSWFGGHDPDFWNTGSTLPDGSEEHPVDTFWAERFLKYEDDPTGGPVRNTNGKPLTRPSKRTTEDDRKASVVTEGTQGYFYPYGGGTKMCPGRFFAKQKLMAGVALSLRAYEIELVDPEAAAKVGPNMDYFPFGTIPPKGKVAARIRRRRL</sequence>
<evidence type="ECO:0000256" key="3">
    <source>
        <dbReference type="ARBA" id="ARBA00022723"/>
    </source>
</evidence>
<dbReference type="OrthoDB" id="3366823at2759"/>
<dbReference type="Proteomes" id="UP000007978">
    <property type="component" value="Chromosome 2"/>
</dbReference>
<comment type="similarity">
    <text evidence="1">Belongs to the cytochrome P450 family.</text>
</comment>
<organism evidence="8 9">
    <name type="scientific">Fusarium pseudograminearum (strain CS3096)</name>
    <name type="common">Wheat and barley crown-rot fungus</name>
    <dbReference type="NCBI Taxonomy" id="1028729"/>
    <lineage>
        <taxon>Eukaryota</taxon>
        <taxon>Fungi</taxon>
        <taxon>Dikarya</taxon>
        <taxon>Ascomycota</taxon>
        <taxon>Pezizomycotina</taxon>
        <taxon>Sordariomycetes</taxon>
        <taxon>Hypocreomycetidae</taxon>
        <taxon>Hypocreales</taxon>
        <taxon>Nectriaceae</taxon>
        <taxon>Fusarium</taxon>
    </lineage>
</organism>
<reference evidence="8 9" key="1">
    <citation type="journal article" date="2012" name="PLoS Pathog.">
        <title>Comparative pathogenomics reveals horizontally acquired novel virulence genes in fungi infecting cereal hosts.</title>
        <authorList>
            <person name="Gardiner D.M."/>
            <person name="McDonald M.C."/>
            <person name="Covarelli L."/>
            <person name="Solomon P.S."/>
            <person name="Rusu A.G."/>
            <person name="Marshall M."/>
            <person name="Kazan K."/>
            <person name="Chakraborty S."/>
            <person name="McDonald B.A."/>
            <person name="Manners J.M."/>
        </authorList>
    </citation>
    <scope>NUCLEOTIDE SEQUENCE [LARGE SCALE GENOMIC DNA]</scope>
    <source>
        <strain evidence="8 9">CS3096</strain>
    </source>
</reference>
<dbReference type="GeneID" id="20365249"/>
<evidence type="ECO:0000256" key="4">
    <source>
        <dbReference type="ARBA" id="ARBA00023004"/>
    </source>
</evidence>
<dbReference type="AlphaFoldDB" id="K3VG27"/>
<dbReference type="PRINTS" id="PR00465">
    <property type="entry name" value="EP450IV"/>
</dbReference>
<dbReference type="RefSeq" id="XP_009258024.1">
    <property type="nucleotide sequence ID" value="XM_009259749.1"/>
</dbReference>